<dbReference type="EMBL" id="VSED01000013">
    <property type="protein sequence ID" value="TYA38967.1"/>
    <property type="molecule type" value="Genomic_DNA"/>
</dbReference>
<dbReference type="InterPro" id="IPR020449">
    <property type="entry name" value="Tscrpt_reg_AraC-type_HTH"/>
</dbReference>
<dbReference type="EMBL" id="PCGW01000011">
    <property type="protein sequence ID" value="PHO20471.1"/>
    <property type="molecule type" value="Genomic_DNA"/>
</dbReference>
<evidence type="ECO:0000256" key="1">
    <source>
        <dbReference type="ARBA" id="ARBA00022490"/>
    </source>
</evidence>
<keyword evidence="4" id="KW-0804">Transcription</keyword>
<dbReference type="InterPro" id="IPR032783">
    <property type="entry name" value="AraC_lig"/>
</dbReference>
<dbReference type="RefSeq" id="WP_005541277.1">
    <property type="nucleotide sequence ID" value="NZ_CP012959.1"/>
</dbReference>
<dbReference type="PANTHER" id="PTHR46796:SF13">
    <property type="entry name" value="HTH-TYPE TRANSCRIPTIONAL ACTIVATOR RHAS"/>
    <property type="match status" value="1"/>
</dbReference>
<keyword evidence="3" id="KW-0238">DNA-binding</keyword>
<evidence type="ECO:0000313" key="7">
    <source>
        <dbReference type="EMBL" id="PHO20471.1"/>
    </source>
</evidence>
<reference evidence="8 11" key="3">
    <citation type="submission" date="2019-08" db="EMBL/GenBank/DDBJ databases">
        <title>Whole genome sequencing of Aggregatibacter actinomycetemcomitans cultured from blood stream infections in Denmark reveals a novel phylogenetic lineage expressing serotype a membrane O polysaccharide.</title>
        <authorList>
            <person name="Nedergaard S."/>
            <person name="Kobel C.M."/>
            <person name="Nielsen M.B."/>
            <person name="Moeller R.T."/>
            <person name="Jensen A.B."/>
            <person name="Noerskov-Lauritsen N."/>
        </authorList>
    </citation>
    <scope>NUCLEOTIDE SEQUENCE [LARGE SCALE GENOMIC DNA]</scope>
    <source>
        <strain evidence="8 11">PN_563</strain>
    </source>
</reference>
<evidence type="ECO:0000259" key="5">
    <source>
        <dbReference type="PROSITE" id="PS01124"/>
    </source>
</evidence>
<evidence type="ECO:0000256" key="3">
    <source>
        <dbReference type="ARBA" id="ARBA00023125"/>
    </source>
</evidence>
<dbReference type="Proteomes" id="UP000323012">
    <property type="component" value="Unassembled WGS sequence"/>
</dbReference>
<dbReference type="OMA" id="YQNEWRL"/>
<dbReference type="Gene3D" id="1.10.10.60">
    <property type="entry name" value="Homeodomain-like"/>
    <property type="match status" value="2"/>
</dbReference>
<dbReference type="InterPro" id="IPR050204">
    <property type="entry name" value="AraC_XylS_family_regulators"/>
</dbReference>
<dbReference type="SMART" id="SM00342">
    <property type="entry name" value="HTH_ARAC"/>
    <property type="match status" value="1"/>
</dbReference>
<dbReference type="Proteomes" id="UP000226080">
    <property type="component" value="Unassembled WGS sequence"/>
</dbReference>
<dbReference type="OrthoDB" id="9783876at2"/>
<dbReference type="KEGG" id="aact:ACT75_04340"/>
<dbReference type="PROSITE" id="PS01124">
    <property type="entry name" value="HTH_ARAC_FAMILY_2"/>
    <property type="match status" value="1"/>
</dbReference>
<evidence type="ECO:0000313" key="6">
    <source>
        <dbReference type="EMBL" id="AMQ93808.1"/>
    </source>
</evidence>
<dbReference type="SMR" id="A0A5D0EKF2"/>
<evidence type="ECO:0000313" key="11">
    <source>
        <dbReference type="Proteomes" id="UP000323012"/>
    </source>
</evidence>
<evidence type="ECO:0000256" key="4">
    <source>
        <dbReference type="ARBA" id="ARBA00023163"/>
    </source>
</evidence>
<dbReference type="Pfam" id="PF12833">
    <property type="entry name" value="HTH_18"/>
    <property type="match status" value="1"/>
</dbReference>
<keyword evidence="2" id="KW-0805">Transcription regulation</keyword>
<dbReference type="SUPFAM" id="SSF46689">
    <property type="entry name" value="Homeodomain-like"/>
    <property type="match status" value="2"/>
</dbReference>
<feature type="domain" description="HTH araC/xylS-type" evidence="5">
    <location>
        <begin position="204"/>
        <end position="302"/>
    </location>
</feature>
<dbReference type="GO" id="GO:0043565">
    <property type="term" value="F:sequence-specific DNA binding"/>
    <property type="evidence" value="ECO:0007669"/>
    <property type="project" value="InterPro"/>
</dbReference>
<dbReference type="Pfam" id="PF12852">
    <property type="entry name" value="Cupin_6"/>
    <property type="match status" value="1"/>
</dbReference>
<reference evidence="6 9" key="1">
    <citation type="submission" date="2015-10" db="EMBL/GenBank/DDBJ databases">
        <title>Tn-seq of a polymicrobial infection.</title>
        <authorList>
            <person name="Stacy A."/>
            <person name="Rumbaugh K.P."/>
            <person name="Whiteley M."/>
        </authorList>
    </citation>
    <scope>NUCLEOTIDE SEQUENCE [LARGE SCALE GENOMIC DNA]</scope>
    <source>
        <strain evidence="6 9">624</strain>
    </source>
</reference>
<dbReference type="SUPFAM" id="SSF51215">
    <property type="entry name" value="Regulatory protein AraC"/>
    <property type="match status" value="1"/>
</dbReference>
<dbReference type="AlphaFoldDB" id="A0A5D0EKF2"/>
<dbReference type="EMBL" id="CP012959">
    <property type="protein sequence ID" value="AMQ93808.1"/>
    <property type="molecule type" value="Genomic_DNA"/>
</dbReference>
<reference evidence="7 10" key="2">
    <citation type="submission" date="2017-10" db="EMBL/GenBank/DDBJ databases">
        <title>Draft genome sequences of Aggregatibacter actinomycetemcomitans strains 310a and 310b.</title>
        <authorList>
            <person name="May A.C."/>
            <person name="Ohta H."/>
            <person name="Maeda H."/>
            <person name="Kokeguchi S."/>
            <person name="Cugini C."/>
        </authorList>
    </citation>
    <scope>NUCLEOTIDE SEQUENCE [LARGE SCALE GENOMIC DNA]</scope>
    <source>
        <strain evidence="7 10">310b</strain>
    </source>
</reference>
<gene>
    <name evidence="6" type="ORF">ACT75_04340</name>
    <name evidence="7" type="ORF">CQR80_06870</name>
    <name evidence="8" type="ORF">FXB79_06095</name>
</gene>
<dbReference type="PANTHER" id="PTHR46796">
    <property type="entry name" value="HTH-TYPE TRANSCRIPTIONAL ACTIVATOR RHAS-RELATED"/>
    <property type="match status" value="1"/>
</dbReference>
<organism evidence="8 11">
    <name type="scientific">Aggregatibacter actinomycetemcomitans</name>
    <name type="common">Actinobacillus actinomycetemcomitans</name>
    <name type="synonym">Haemophilus actinomycetemcomitans</name>
    <dbReference type="NCBI Taxonomy" id="714"/>
    <lineage>
        <taxon>Bacteria</taxon>
        <taxon>Pseudomonadati</taxon>
        <taxon>Pseudomonadota</taxon>
        <taxon>Gammaproteobacteria</taxon>
        <taxon>Pasteurellales</taxon>
        <taxon>Pasteurellaceae</taxon>
        <taxon>Aggregatibacter</taxon>
    </lineage>
</organism>
<keyword evidence="1" id="KW-0963">Cytoplasm</keyword>
<protein>
    <submittedName>
        <fullName evidence="8">AraC family transcriptional regulator</fullName>
    </submittedName>
</protein>
<evidence type="ECO:0000313" key="9">
    <source>
        <dbReference type="Proteomes" id="UP000072236"/>
    </source>
</evidence>
<sequence length="305" mass="34608">MDCLDKLIQLAQVSGEVNIRCLFQGEWQVRHDADENQYVGAFHLIEQGDCWLTLENQQIHLQAGELFFLPQNRPHFIASKAQDNVIQTRITPSDAQEDQQDLFKVYHIGQNSPDLKMFCGMLYYNKPSLLIDALPSYLHLSLRDTPLLPLIQVLQQEADKTRSGAKSLIDSLVTVLFIYILRHGLQNEQLNQGVLAGFQDKRLNPVLTQLLNAPQQAWNMDTLAALAAMSRANFMRVFQHTIGMAPGKFLTQLRLQQAALLLNKTQKSILAIALEVGYQSEAHFSKAFKIAYGMTPSQYRKREAL</sequence>
<dbReference type="GO" id="GO:0003700">
    <property type="term" value="F:DNA-binding transcription factor activity"/>
    <property type="evidence" value="ECO:0007669"/>
    <property type="project" value="InterPro"/>
</dbReference>
<accession>A0A5D0EKF2</accession>
<dbReference type="InterPro" id="IPR009057">
    <property type="entry name" value="Homeodomain-like_sf"/>
</dbReference>
<evidence type="ECO:0000256" key="2">
    <source>
        <dbReference type="ARBA" id="ARBA00023015"/>
    </source>
</evidence>
<dbReference type="GeneID" id="77210995"/>
<dbReference type="PRINTS" id="PR00032">
    <property type="entry name" value="HTHARAC"/>
</dbReference>
<evidence type="ECO:0000313" key="10">
    <source>
        <dbReference type="Proteomes" id="UP000226080"/>
    </source>
</evidence>
<dbReference type="InterPro" id="IPR018060">
    <property type="entry name" value="HTH_AraC"/>
</dbReference>
<dbReference type="Proteomes" id="UP000072236">
    <property type="component" value="Chromosome"/>
</dbReference>
<name>A0A5D0EKF2_AGGAC</name>
<keyword evidence="10" id="KW-1185">Reference proteome</keyword>
<dbReference type="InterPro" id="IPR037923">
    <property type="entry name" value="HTH-like"/>
</dbReference>
<evidence type="ECO:0000313" key="8">
    <source>
        <dbReference type="EMBL" id="TYA38967.1"/>
    </source>
</evidence>
<proteinExistence type="predicted"/>